<evidence type="ECO:0000313" key="1">
    <source>
        <dbReference type="EMBL" id="EGV93406.1"/>
    </source>
</evidence>
<dbReference type="InParanoid" id="G3H7Z0"/>
<dbReference type="AlphaFoldDB" id="G3H7Z0"/>
<dbReference type="EMBL" id="JH000204">
    <property type="protein sequence ID" value="EGV93406.1"/>
    <property type="molecule type" value="Genomic_DNA"/>
</dbReference>
<gene>
    <name evidence="1" type="ORF">I79_006486</name>
</gene>
<evidence type="ECO:0000313" key="2">
    <source>
        <dbReference type="Proteomes" id="UP000001075"/>
    </source>
</evidence>
<name>G3H7Z0_CRIGR</name>
<reference evidence="2" key="1">
    <citation type="journal article" date="2011" name="Nat. Biotechnol.">
        <title>The genomic sequence of the Chinese hamster ovary (CHO)-K1 cell line.</title>
        <authorList>
            <person name="Xu X."/>
            <person name="Nagarajan H."/>
            <person name="Lewis N.E."/>
            <person name="Pan S."/>
            <person name="Cai Z."/>
            <person name="Liu X."/>
            <person name="Chen W."/>
            <person name="Xie M."/>
            <person name="Wang W."/>
            <person name="Hammond S."/>
            <person name="Andersen M.R."/>
            <person name="Neff N."/>
            <person name="Passarelli B."/>
            <person name="Koh W."/>
            <person name="Fan H.C."/>
            <person name="Wang J."/>
            <person name="Gui Y."/>
            <person name="Lee K.H."/>
            <person name="Betenbaugh M.J."/>
            <person name="Quake S.R."/>
            <person name="Famili I."/>
            <person name="Palsson B.O."/>
            <person name="Wang J."/>
        </authorList>
    </citation>
    <scope>NUCLEOTIDE SEQUENCE [LARGE SCALE GENOMIC DNA]</scope>
    <source>
        <strain evidence="2">CHO K1 cell line</strain>
    </source>
</reference>
<sequence length="57" mass="6194">MDLNTPHRSPCVKPVALLGSHGNFRSCPVGDFKASGVAPQRELEKPLSLPLHLLHPQ</sequence>
<proteinExistence type="predicted"/>
<accession>G3H7Z0</accession>
<organism evidence="1 2">
    <name type="scientific">Cricetulus griseus</name>
    <name type="common">Chinese hamster</name>
    <name type="synonym">Cricetulus barabensis griseus</name>
    <dbReference type="NCBI Taxonomy" id="10029"/>
    <lineage>
        <taxon>Eukaryota</taxon>
        <taxon>Metazoa</taxon>
        <taxon>Chordata</taxon>
        <taxon>Craniata</taxon>
        <taxon>Vertebrata</taxon>
        <taxon>Euteleostomi</taxon>
        <taxon>Mammalia</taxon>
        <taxon>Eutheria</taxon>
        <taxon>Euarchontoglires</taxon>
        <taxon>Glires</taxon>
        <taxon>Rodentia</taxon>
        <taxon>Myomorpha</taxon>
        <taxon>Muroidea</taxon>
        <taxon>Cricetidae</taxon>
        <taxon>Cricetinae</taxon>
        <taxon>Cricetulus</taxon>
    </lineage>
</organism>
<protein>
    <submittedName>
        <fullName evidence="1">Uncharacterized protein</fullName>
    </submittedName>
</protein>
<dbReference type="Proteomes" id="UP000001075">
    <property type="component" value="Unassembled WGS sequence"/>
</dbReference>